<evidence type="ECO:0000256" key="3">
    <source>
        <dbReference type="SAM" id="SignalP"/>
    </source>
</evidence>
<dbReference type="AlphaFoldDB" id="A0A550CDG4"/>
<dbReference type="Pfam" id="PF16335">
    <property type="entry name" value="GtaA_6_Hairpin"/>
    <property type="match status" value="1"/>
</dbReference>
<dbReference type="PANTHER" id="PTHR31987:SF1">
    <property type="entry name" value="GLUTAMINASE A"/>
    <property type="match status" value="1"/>
</dbReference>
<evidence type="ECO:0008006" key="8">
    <source>
        <dbReference type="Google" id="ProtNLM"/>
    </source>
</evidence>
<keyword evidence="2" id="KW-0812">Transmembrane</keyword>
<feature type="transmembrane region" description="Helical" evidence="2">
    <location>
        <begin position="697"/>
        <end position="722"/>
    </location>
</feature>
<proteinExistence type="predicted"/>
<name>A0A550CDG4_9AGAR</name>
<reference evidence="6 7" key="1">
    <citation type="journal article" date="2019" name="New Phytol.">
        <title>Comparative genomics reveals unique wood-decay strategies and fruiting body development in the Schizophyllaceae.</title>
        <authorList>
            <person name="Almasi E."/>
            <person name="Sahu N."/>
            <person name="Krizsan K."/>
            <person name="Balint B."/>
            <person name="Kovacs G.M."/>
            <person name="Kiss B."/>
            <person name="Cseklye J."/>
            <person name="Drula E."/>
            <person name="Henrissat B."/>
            <person name="Nagy I."/>
            <person name="Chovatia M."/>
            <person name="Adam C."/>
            <person name="LaButti K."/>
            <person name="Lipzen A."/>
            <person name="Riley R."/>
            <person name="Grigoriev I.V."/>
            <person name="Nagy L.G."/>
        </authorList>
    </citation>
    <scope>NUCLEOTIDE SEQUENCE [LARGE SCALE GENOMIC DNA]</scope>
    <source>
        <strain evidence="6 7">NL-1724</strain>
    </source>
</reference>
<sequence>MRATLCCLAFGLLSTIVAQQSSSGFTPLWVPLAERTPHFNAWKRTNTATSWAVSPFSTMGHILAWAGYVAVDDVIYTFNGVVSEGNATTASQVWRVSPTRTIQTSQAGPVQITATWMSPIEPDDLVKQSMPFVYFSMKAVSTDGSSHSVQFYSDVSAEWLSHDLATIVEWDTTTTANSIYHKAIPQDPQPMVEESGLAQDGTLYYGVANSSAVTWQTGDAETIREQFYSTRNLKNSADTATRAIYYRWPVFALSWDMGDVSSDEDEAVFALGFARRPVIEYDAGDSTQERYPYFLTEYSNADDAFQAFIADYDDAVKRADALDSKIMDAAGYVSSDYADLVALGARQTLAGVEWTTNDNNDADDVLAFMRQSGDSQRVNAVETLYAAWPAFLYLNATWGQYLLEPLLKFESSTAYTKDYPVPDLGSSYPIADGNEAPAQFQAIEAAGDMLIMAYAQAQISGSRYLINRHYDSFKKWADYLVQNTQRPASSQKLPNDVNGGDNANVALKGIMGIRAMAGISDALDKSEDSVSYLSNASLYMSSWADKVAGGINSADGMIYNVFADKLLQTKFVPDAAYEAVSLSFSDASAHYGISFDGSSSTVRSDWMIFAAASAPNNSMRDSLLQTVWARTSNASLDGAFPSAYDQNSGMMQSGSASPAQGAMFALLALDLTTTGITVPASPSSSASAPSRDTATPVGVIAGSVVGGLAVLALGGALVWFALRRRSARQQSHALYSGTGYEAEPFDQYGGRQVGEHESLPVYLPGHRLASATKGNRQMQQLHGSALAHGSAGNGRPDGDGAALGPQSAPLQSRSKVARARLDAAQRQGSGPLADGSIRVGALGEDVSGASRGDVARAHNGRLPEHELREEIANMRREMEVLRMQQTDAPPPEYRDL</sequence>
<protein>
    <recommendedName>
        <fullName evidence="8">DUF1793-domain-containing protein</fullName>
    </recommendedName>
</protein>
<evidence type="ECO:0000256" key="2">
    <source>
        <dbReference type="SAM" id="Phobius"/>
    </source>
</evidence>
<keyword evidence="2" id="KW-0472">Membrane</keyword>
<organism evidence="6 7">
    <name type="scientific">Schizophyllum amplum</name>
    <dbReference type="NCBI Taxonomy" id="97359"/>
    <lineage>
        <taxon>Eukaryota</taxon>
        <taxon>Fungi</taxon>
        <taxon>Dikarya</taxon>
        <taxon>Basidiomycota</taxon>
        <taxon>Agaricomycotina</taxon>
        <taxon>Agaricomycetes</taxon>
        <taxon>Agaricomycetidae</taxon>
        <taxon>Agaricales</taxon>
        <taxon>Schizophyllaceae</taxon>
        <taxon>Schizophyllum</taxon>
    </lineage>
</organism>
<keyword evidence="3" id="KW-0732">Signal</keyword>
<feature type="compositionally biased region" description="Polar residues" evidence="1">
    <location>
        <begin position="773"/>
        <end position="782"/>
    </location>
</feature>
<dbReference type="OrthoDB" id="3918848at2759"/>
<dbReference type="CDD" id="cd12087">
    <property type="entry name" value="TM_EGFR-like"/>
    <property type="match status" value="1"/>
</dbReference>
<dbReference type="PANTHER" id="PTHR31987">
    <property type="entry name" value="GLUTAMINASE A-RELATED"/>
    <property type="match status" value="1"/>
</dbReference>
<evidence type="ECO:0000259" key="5">
    <source>
        <dbReference type="Pfam" id="PF17168"/>
    </source>
</evidence>
<feature type="region of interest" description="Disordered" evidence="1">
    <location>
        <begin position="773"/>
        <end position="836"/>
    </location>
</feature>
<feature type="signal peptide" evidence="3">
    <location>
        <begin position="1"/>
        <end position="18"/>
    </location>
</feature>
<feature type="domain" description="Glutaminase A central" evidence="4">
    <location>
        <begin position="334"/>
        <end position="667"/>
    </location>
</feature>
<evidence type="ECO:0000313" key="7">
    <source>
        <dbReference type="Proteomes" id="UP000320762"/>
    </source>
</evidence>
<evidence type="ECO:0000259" key="4">
    <source>
        <dbReference type="Pfam" id="PF16335"/>
    </source>
</evidence>
<evidence type="ECO:0000256" key="1">
    <source>
        <dbReference type="SAM" id="MobiDB-lite"/>
    </source>
</evidence>
<feature type="chain" id="PRO_5021967993" description="DUF1793-domain-containing protein" evidence="3">
    <location>
        <begin position="19"/>
        <end position="896"/>
    </location>
</feature>
<dbReference type="EMBL" id="VDMD01000011">
    <property type="protein sequence ID" value="TRM62817.1"/>
    <property type="molecule type" value="Genomic_DNA"/>
</dbReference>
<dbReference type="InterPro" id="IPR052743">
    <property type="entry name" value="Glutaminase_GtaA"/>
</dbReference>
<dbReference type="Proteomes" id="UP000320762">
    <property type="component" value="Unassembled WGS sequence"/>
</dbReference>
<keyword evidence="2" id="KW-1133">Transmembrane helix</keyword>
<feature type="domain" description="Glutaminase A N-terminal" evidence="5">
    <location>
        <begin position="99"/>
        <end position="328"/>
    </location>
</feature>
<dbReference type="Pfam" id="PF17168">
    <property type="entry name" value="DUF5127"/>
    <property type="match status" value="1"/>
</dbReference>
<comment type="caution">
    <text evidence="6">The sequence shown here is derived from an EMBL/GenBank/DDBJ whole genome shotgun (WGS) entry which is preliminary data.</text>
</comment>
<accession>A0A550CDG4</accession>
<dbReference type="InterPro" id="IPR032514">
    <property type="entry name" value="GtaA_central"/>
</dbReference>
<dbReference type="InterPro" id="IPR033433">
    <property type="entry name" value="GtaA_N"/>
</dbReference>
<keyword evidence="7" id="KW-1185">Reference proteome</keyword>
<evidence type="ECO:0000313" key="6">
    <source>
        <dbReference type="EMBL" id="TRM62817.1"/>
    </source>
</evidence>
<dbReference type="STRING" id="97359.A0A550CDG4"/>
<gene>
    <name evidence="6" type="ORF">BD626DRAFT_41413</name>
</gene>